<dbReference type="AlphaFoldDB" id="W6RXY7"/>
<dbReference type="RefSeq" id="WP_156930518.1">
    <property type="nucleotide sequence ID" value="NZ_HG917868.1"/>
</dbReference>
<sequence length="58" mass="6459">MKMRGVTTLGVGMILGAMAMATVVPNLDRKTKRRINKMGKNVACKAEDLYYSIIDNRI</sequence>
<name>W6RXY7_9CLOT</name>
<accession>W6RXY7</accession>
<dbReference type="OrthoDB" id="1934488at2"/>
<organism evidence="1 2">
    <name type="scientific">Clostridium bornimense</name>
    <dbReference type="NCBI Taxonomy" id="1216932"/>
    <lineage>
        <taxon>Bacteria</taxon>
        <taxon>Bacillati</taxon>
        <taxon>Bacillota</taxon>
        <taxon>Clostridia</taxon>
        <taxon>Eubacteriales</taxon>
        <taxon>Clostridiaceae</taxon>
        <taxon>Clostridium</taxon>
    </lineage>
</organism>
<protein>
    <submittedName>
        <fullName evidence="1">Putative membrane protein</fullName>
    </submittedName>
</protein>
<dbReference type="PATRIC" id="fig|1216932.3.peg.1314"/>
<dbReference type="KEGG" id="clt:CM240_1320"/>
<dbReference type="STRING" id="1216932.CM240_1320"/>
<dbReference type="EMBL" id="HG917868">
    <property type="protein sequence ID" value="CDM68479.1"/>
    <property type="molecule type" value="Genomic_DNA"/>
</dbReference>
<keyword evidence="2" id="KW-1185">Reference proteome</keyword>
<gene>
    <name evidence="1" type="ORF">CM240_1320</name>
</gene>
<evidence type="ECO:0000313" key="1">
    <source>
        <dbReference type="EMBL" id="CDM68479.1"/>
    </source>
</evidence>
<proteinExistence type="predicted"/>
<evidence type="ECO:0000313" key="2">
    <source>
        <dbReference type="Proteomes" id="UP000019426"/>
    </source>
</evidence>
<reference evidence="1 2" key="1">
    <citation type="submission" date="2013-11" db="EMBL/GenBank/DDBJ databases">
        <title>Complete genome sequence of Clostridum sp. M2/40.</title>
        <authorList>
            <person name="Wibberg D."/>
            <person name="Puehler A."/>
            <person name="Schlueter A."/>
        </authorList>
    </citation>
    <scope>NUCLEOTIDE SEQUENCE [LARGE SCALE GENOMIC DNA]</scope>
    <source>
        <strain evidence="2">M2/40</strain>
    </source>
</reference>
<dbReference type="HOGENOM" id="CLU_207728_0_0_9"/>
<dbReference type="Proteomes" id="UP000019426">
    <property type="component" value="Chromosome M2/40_rep1"/>
</dbReference>